<evidence type="ECO:0000256" key="1">
    <source>
        <dbReference type="SAM" id="MobiDB-lite"/>
    </source>
</evidence>
<keyword evidence="3" id="KW-1185">Reference proteome</keyword>
<feature type="region of interest" description="Disordered" evidence="1">
    <location>
        <begin position="100"/>
        <end position="122"/>
    </location>
</feature>
<accession>A0ABS8TDW1</accession>
<proteinExistence type="predicted"/>
<dbReference type="EMBL" id="JACEIK010001425">
    <property type="protein sequence ID" value="MCD7469303.1"/>
    <property type="molecule type" value="Genomic_DNA"/>
</dbReference>
<sequence>MGFLIFNSKTIALILKLLQCNTWMHILRMLHSRAREMLTVGSSSSLRDSGSTYGLSDKSYHNKQSGLLASSLATDEVDRAIMFAMEEKIAHLSSHLAMTTERERLRDKQLAATTTRERQREK</sequence>
<organism evidence="2 3">
    <name type="scientific">Datura stramonium</name>
    <name type="common">Jimsonweed</name>
    <name type="synonym">Common thornapple</name>
    <dbReference type="NCBI Taxonomy" id="4076"/>
    <lineage>
        <taxon>Eukaryota</taxon>
        <taxon>Viridiplantae</taxon>
        <taxon>Streptophyta</taxon>
        <taxon>Embryophyta</taxon>
        <taxon>Tracheophyta</taxon>
        <taxon>Spermatophyta</taxon>
        <taxon>Magnoliopsida</taxon>
        <taxon>eudicotyledons</taxon>
        <taxon>Gunneridae</taxon>
        <taxon>Pentapetalae</taxon>
        <taxon>asterids</taxon>
        <taxon>lamiids</taxon>
        <taxon>Solanales</taxon>
        <taxon>Solanaceae</taxon>
        <taxon>Solanoideae</taxon>
        <taxon>Datureae</taxon>
        <taxon>Datura</taxon>
    </lineage>
</organism>
<evidence type="ECO:0000313" key="3">
    <source>
        <dbReference type="Proteomes" id="UP000823775"/>
    </source>
</evidence>
<name>A0ABS8TDW1_DATST</name>
<protein>
    <submittedName>
        <fullName evidence="2">Uncharacterized protein</fullName>
    </submittedName>
</protein>
<comment type="caution">
    <text evidence="2">The sequence shown here is derived from an EMBL/GenBank/DDBJ whole genome shotgun (WGS) entry which is preliminary data.</text>
</comment>
<reference evidence="2 3" key="1">
    <citation type="journal article" date="2021" name="BMC Genomics">
        <title>Datura genome reveals duplications of psychoactive alkaloid biosynthetic genes and high mutation rate following tissue culture.</title>
        <authorList>
            <person name="Rajewski A."/>
            <person name="Carter-House D."/>
            <person name="Stajich J."/>
            <person name="Litt A."/>
        </authorList>
    </citation>
    <scope>NUCLEOTIDE SEQUENCE [LARGE SCALE GENOMIC DNA]</scope>
    <source>
        <strain evidence="2">AR-01</strain>
    </source>
</reference>
<gene>
    <name evidence="2" type="ORF">HAX54_008237</name>
</gene>
<evidence type="ECO:0000313" key="2">
    <source>
        <dbReference type="EMBL" id="MCD7469303.1"/>
    </source>
</evidence>
<dbReference type="Proteomes" id="UP000823775">
    <property type="component" value="Unassembled WGS sequence"/>
</dbReference>